<dbReference type="Gene3D" id="3.30.710.10">
    <property type="entry name" value="Potassium Channel Kv1.1, Chain A"/>
    <property type="match status" value="1"/>
</dbReference>
<dbReference type="PANTHER" id="PTHR46105:SF15">
    <property type="entry name" value="ZINC FINGER AND BTB DOMAIN-CONTAINING PROTEIN 43"/>
    <property type="match status" value="1"/>
</dbReference>
<sequence>MESETNSFRVEFPDFSCSILQKLNQQRQLGQLCDITVVIQGRHYRAHRAVLAASSPYFCDQVLLKNSMRVVLPDVMHHCVFEGLLQSCYTGSLQLPAGEVVGYLTAASFLQMWHVVDKCTELLGGQRSCSGSDRDRLSPGDGNDDDSASEGLEAEPHGEFLPTPETAGETDRPTENGSPATSSEQGAGRTAKGRGRGGVPVRPACLHPAQHHVPPQVDPGEGGAAGAGGLPGLLRGGGP</sequence>
<evidence type="ECO:0000313" key="4">
    <source>
        <dbReference type="Proteomes" id="UP001044222"/>
    </source>
</evidence>
<dbReference type="InterPro" id="IPR050457">
    <property type="entry name" value="ZnFinger_BTB_dom_contain"/>
</dbReference>
<feature type="compositionally biased region" description="Gly residues" evidence="1">
    <location>
        <begin position="220"/>
        <end position="239"/>
    </location>
</feature>
<keyword evidence="4" id="KW-1185">Reference proteome</keyword>
<dbReference type="PANTHER" id="PTHR46105">
    <property type="entry name" value="AGAP004733-PA"/>
    <property type="match status" value="1"/>
</dbReference>
<dbReference type="SMART" id="SM00225">
    <property type="entry name" value="BTB"/>
    <property type="match status" value="1"/>
</dbReference>
<dbReference type="AlphaFoldDB" id="A0A9D3LUG5"/>
<accession>A0A9D3LUG5</accession>
<comment type="caution">
    <text evidence="3">The sequence shown here is derived from an EMBL/GenBank/DDBJ whole genome shotgun (WGS) entry which is preliminary data.</text>
</comment>
<dbReference type="GO" id="GO:0000978">
    <property type="term" value="F:RNA polymerase II cis-regulatory region sequence-specific DNA binding"/>
    <property type="evidence" value="ECO:0007669"/>
    <property type="project" value="TreeGrafter"/>
</dbReference>
<feature type="domain" description="BTB" evidence="2">
    <location>
        <begin position="33"/>
        <end position="97"/>
    </location>
</feature>
<evidence type="ECO:0000256" key="1">
    <source>
        <dbReference type="SAM" id="MobiDB-lite"/>
    </source>
</evidence>
<dbReference type="InterPro" id="IPR011333">
    <property type="entry name" value="SKP1/BTB/POZ_sf"/>
</dbReference>
<dbReference type="Proteomes" id="UP001044222">
    <property type="component" value="Chromosome 15"/>
</dbReference>
<name>A0A9D3LUG5_ANGAN</name>
<proteinExistence type="predicted"/>
<dbReference type="EMBL" id="JAFIRN010000015">
    <property type="protein sequence ID" value="KAG5834993.1"/>
    <property type="molecule type" value="Genomic_DNA"/>
</dbReference>
<dbReference type="PROSITE" id="PS50097">
    <property type="entry name" value="BTB"/>
    <property type="match status" value="1"/>
</dbReference>
<dbReference type="Pfam" id="PF00651">
    <property type="entry name" value="BTB"/>
    <property type="match status" value="1"/>
</dbReference>
<protein>
    <recommendedName>
        <fullName evidence="2">BTB domain-containing protein</fullName>
    </recommendedName>
</protein>
<evidence type="ECO:0000313" key="3">
    <source>
        <dbReference type="EMBL" id="KAG5834993.1"/>
    </source>
</evidence>
<organism evidence="3 4">
    <name type="scientific">Anguilla anguilla</name>
    <name type="common">European freshwater eel</name>
    <name type="synonym">Muraena anguilla</name>
    <dbReference type="NCBI Taxonomy" id="7936"/>
    <lineage>
        <taxon>Eukaryota</taxon>
        <taxon>Metazoa</taxon>
        <taxon>Chordata</taxon>
        <taxon>Craniata</taxon>
        <taxon>Vertebrata</taxon>
        <taxon>Euteleostomi</taxon>
        <taxon>Actinopterygii</taxon>
        <taxon>Neopterygii</taxon>
        <taxon>Teleostei</taxon>
        <taxon>Anguilliformes</taxon>
        <taxon>Anguillidae</taxon>
        <taxon>Anguilla</taxon>
    </lineage>
</organism>
<evidence type="ECO:0000259" key="2">
    <source>
        <dbReference type="PROSITE" id="PS50097"/>
    </source>
</evidence>
<gene>
    <name evidence="3" type="ORF">ANANG_G00267400</name>
</gene>
<feature type="compositionally biased region" description="Polar residues" evidence="1">
    <location>
        <begin position="175"/>
        <end position="185"/>
    </location>
</feature>
<dbReference type="SUPFAM" id="SSF54695">
    <property type="entry name" value="POZ domain"/>
    <property type="match status" value="1"/>
</dbReference>
<reference evidence="3" key="1">
    <citation type="submission" date="2021-01" db="EMBL/GenBank/DDBJ databases">
        <title>A chromosome-scale assembly of European eel, Anguilla anguilla.</title>
        <authorList>
            <person name="Henkel C."/>
            <person name="Jong-Raadsen S.A."/>
            <person name="Dufour S."/>
            <person name="Weltzien F.-A."/>
            <person name="Palstra A.P."/>
            <person name="Pelster B."/>
            <person name="Spaink H.P."/>
            <person name="Van Den Thillart G.E."/>
            <person name="Jansen H."/>
            <person name="Zahm M."/>
            <person name="Klopp C."/>
            <person name="Cedric C."/>
            <person name="Louis A."/>
            <person name="Berthelot C."/>
            <person name="Parey E."/>
            <person name="Roest Crollius H."/>
            <person name="Montfort J."/>
            <person name="Robinson-Rechavi M."/>
            <person name="Bucao C."/>
            <person name="Bouchez O."/>
            <person name="Gislard M."/>
            <person name="Lluch J."/>
            <person name="Milhes M."/>
            <person name="Lampietro C."/>
            <person name="Lopez Roques C."/>
            <person name="Donnadieu C."/>
            <person name="Braasch I."/>
            <person name="Desvignes T."/>
            <person name="Postlethwait J."/>
            <person name="Bobe J."/>
            <person name="Guiguen Y."/>
            <person name="Dirks R."/>
        </authorList>
    </citation>
    <scope>NUCLEOTIDE SEQUENCE</scope>
    <source>
        <strain evidence="3">Tag_6206</strain>
        <tissue evidence="3">Liver</tissue>
    </source>
</reference>
<feature type="region of interest" description="Disordered" evidence="1">
    <location>
        <begin position="126"/>
        <end position="239"/>
    </location>
</feature>
<dbReference type="InterPro" id="IPR000210">
    <property type="entry name" value="BTB/POZ_dom"/>
</dbReference>
<dbReference type="GO" id="GO:0000981">
    <property type="term" value="F:DNA-binding transcription factor activity, RNA polymerase II-specific"/>
    <property type="evidence" value="ECO:0007669"/>
    <property type="project" value="TreeGrafter"/>
</dbReference>